<feature type="binding site" evidence="7">
    <location>
        <position position="163"/>
    </location>
    <ligand>
        <name>glyoxylate</name>
        <dbReference type="ChEBI" id="CHEBI:36655"/>
    </ligand>
</feature>
<accession>A0A0D1X4M2</accession>
<dbReference type="RefSeq" id="XP_016228319.1">
    <property type="nucleotide sequence ID" value="XM_016364670.1"/>
</dbReference>
<keyword evidence="7" id="KW-0285">Flavoprotein</keyword>
<dbReference type="PIRSF" id="PIRSF000138">
    <property type="entry name" value="Al-hdrx_acd_dh"/>
    <property type="match status" value="1"/>
</dbReference>
<keyword evidence="10" id="KW-1185">Reference proteome</keyword>
<feature type="binding site" evidence="7">
    <location>
        <position position="189"/>
    </location>
    <ligand>
        <name>FMN</name>
        <dbReference type="ChEBI" id="CHEBI:58210"/>
    </ligand>
</feature>
<proteinExistence type="inferred from homology"/>
<dbReference type="HOGENOM" id="CLU_020639_0_0_1"/>
<feature type="binding site" evidence="7">
    <location>
        <begin position="352"/>
        <end position="353"/>
    </location>
    <ligand>
        <name>FMN</name>
        <dbReference type="ChEBI" id="CHEBI:58210"/>
    </ligand>
</feature>
<keyword evidence="2" id="KW-0560">Oxidoreductase</keyword>
<evidence type="ECO:0000256" key="6">
    <source>
        <dbReference type="PIRSR" id="PIRSR000138-1"/>
    </source>
</evidence>
<dbReference type="FunFam" id="3.20.20.70:FF:000056">
    <property type="entry name" value="hydroxyacid oxidase 2"/>
    <property type="match status" value="1"/>
</dbReference>
<dbReference type="VEuPathDB" id="FungiDB:PV10_00569"/>
<dbReference type="CDD" id="cd02809">
    <property type="entry name" value="alpha_hydroxyacid_oxid_FMN"/>
    <property type="match status" value="1"/>
</dbReference>
<feature type="active site" description="Proton acceptor" evidence="6">
    <location>
        <position position="298"/>
    </location>
</feature>
<name>A0A0D1X4M2_EXOME</name>
<dbReference type="SUPFAM" id="SSF51395">
    <property type="entry name" value="FMN-linked oxidoreductases"/>
    <property type="match status" value="1"/>
</dbReference>
<comment type="similarity">
    <text evidence="3">Belongs to the FMN-dependent alpha-hydroxy acid dehydrogenase family.</text>
</comment>
<dbReference type="STRING" id="212818.A0A0D1X4M2"/>
<dbReference type="GO" id="GO:0016491">
    <property type="term" value="F:oxidoreductase activity"/>
    <property type="evidence" value="ECO:0007669"/>
    <property type="project" value="UniProtKB-KW"/>
</dbReference>
<dbReference type="InterPro" id="IPR008259">
    <property type="entry name" value="FMN_hydac_DH_AS"/>
</dbReference>
<dbReference type="AlphaFoldDB" id="A0A0D1X4M2"/>
<feature type="binding site" evidence="7">
    <location>
        <begin position="94"/>
        <end position="96"/>
    </location>
    <ligand>
        <name>FMN</name>
        <dbReference type="ChEBI" id="CHEBI:58210"/>
    </ligand>
</feature>
<feature type="binding site" evidence="7">
    <location>
        <position position="123"/>
    </location>
    <ligand>
        <name>FMN</name>
        <dbReference type="ChEBI" id="CHEBI:58210"/>
    </ligand>
</feature>
<dbReference type="PANTHER" id="PTHR10578:SF149">
    <property type="entry name" value="2-HYDROXYACID OXIDASE 2"/>
    <property type="match status" value="1"/>
</dbReference>
<feature type="binding site" evidence="7">
    <location>
        <position position="296"/>
    </location>
    <ligand>
        <name>FMN</name>
        <dbReference type="ChEBI" id="CHEBI:58210"/>
    </ligand>
</feature>
<feature type="binding site" evidence="7">
    <location>
        <position position="198"/>
    </location>
    <ligand>
        <name>glyoxylate</name>
        <dbReference type="ChEBI" id="CHEBI:36655"/>
    </ligand>
</feature>
<gene>
    <name evidence="9" type="ORF">PV10_00569</name>
</gene>
<dbReference type="InterPro" id="IPR012133">
    <property type="entry name" value="Alpha-hydoxy_acid_DH_FMN"/>
</dbReference>
<dbReference type="PROSITE" id="PS51349">
    <property type="entry name" value="FMN_HYDROXY_ACID_DH_2"/>
    <property type="match status" value="1"/>
</dbReference>
<dbReference type="Proteomes" id="UP000054302">
    <property type="component" value="Unassembled WGS sequence"/>
</dbReference>
<dbReference type="GO" id="GO:0010181">
    <property type="term" value="F:FMN binding"/>
    <property type="evidence" value="ECO:0007669"/>
    <property type="project" value="InterPro"/>
</dbReference>
<sequence>MSAGAPVPISIPISNPQDMVLCVDDIKKKADEILPLVIRDFINDGSTHQTTIAENSSAFGKYRLRSRVLVDVSDLDTSTICLGRRVKFPLGLAPSGLHGLVHTDAEAATSRAAAAMNVNMGISSYANLPTEEIIRAAKTSPVAATDTGRADDTLPISFAQQMYTMRDKALQTRILRKAQSAGCSAIFLTGDSPVLGVRYNEWRHDFRTPEGLHWPILERTSEQIRNTTHDGGFTAFNDDSHSWARDIKWFRDRITSTSTSTTTSSNPAMEIWVKGVLTAEDTELAIQHGCDGIIVSNHGGRQLDGVPATLDALVECVDAAAGRIPIHFDGGVRRGSDIFIALALGAEYVWVGRPVLWALAYNGQKGVEKMLQLLYDEFRRCMALCGCRRVKDINRSCLNRMGVDGVLRRLDG</sequence>
<reference evidence="9 10" key="1">
    <citation type="submission" date="2015-01" db="EMBL/GenBank/DDBJ databases">
        <title>The Genome Sequence of Exophiala mesophila CBS40295.</title>
        <authorList>
            <consortium name="The Broad Institute Genomics Platform"/>
            <person name="Cuomo C."/>
            <person name="de Hoog S."/>
            <person name="Gorbushina A."/>
            <person name="Stielow B."/>
            <person name="Teixiera M."/>
            <person name="Abouelleil A."/>
            <person name="Chapman S.B."/>
            <person name="Priest M."/>
            <person name="Young S.K."/>
            <person name="Wortman J."/>
            <person name="Nusbaum C."/>
            <person name="Birren B."/>
        </authorList>
    </citation>
    <scope>NUCLEOTIDE SEQUENCE [LARGE SCALE GENOMIC DNA]</scope>
    <source>
        <strain evidence="9 10">CBS 40295</strain>
    </source>
</reference>
<evidence type="ECO:0000259" key="8">
    <source>
        <dbReference type="PROSITE" id="PS51349"/>
    </source>
</evidence>
<dbReference type="OMA" id="IRVHIDG"/>
<dbReference type="PROSITE" id="PS00557">
    <property type="entry name" value="FMN_HYDROXY_ACID_DH_1"/>
    <property type="match status" value="1"/>
</dbReference>
<dbReference type="GO" id="GO:0005737">
    <property type="term" value="C:cytoplasm"/>
    <property type="evidence" value="ECO:0007669"/>
    <property type="project" value="UniProtKB-ARBA"/>
</dbReference>
<dbReference type="Gene3D" id="3.20.20.70">
    <property type="entry name" value="Aldolase class I"/>
    <property type="match status" value="1"/>
</dbReference>
<evidence type="ECO:0000256" key="1">
    <source>
        <dbReference type="ARBA" id="ARBA00001917"/>
    </source>
</evidence>
<dbReference type="GeneID" id="27318414"/>
<dbReference type="InterPro" id="IPR013785">
    <property type="entry name" value="Aldolase_TIM"/>
</dbReference>
<feature type="binding site" evidence="7">
    <location>
        <position position="161"/>
    </location>
    <ligand>
        <name>FMN</name>
        <dbReference type="ChEBI" id="CHEBI:58210"/>
    </ligand>
</feature>
<dbReference type="OrthoDB" id="6475849at2759"/>
<feature type="binding site" evidence="7">
    <location>
        <position position="301"/>
    </location>
    <ligand>
        <name>glyoxylate</name>
        <dbReference type="ChEBI" id="CHEBI:36655"/>
    </ligand>
</feature>
<comment type="cofactor">
    <cofactor evidence="1">
        <name>FMN</name>
        <dbReference type="ChEBI" id="CHEBI:58210"/>
    </cofactor>
</comment>
<dbReference type="PANTHER" id="PTHR10578">
    <property type="entry name" value="S -2-HYDROXY-ACID OXIDASE-RELATED"/>
    <property type="match status" value="1"/>
</dbReference>
<evidence type="ECO:0000256" key="7">
    <source>
        <dbReference type="PIRSR" id="PIRSR000138-2"/>
    </source>
</evidence>
<evidence type="ECO:0000313" key="10">
    <source>
        <dbReference type="Proteomes" id="UP000054302"/>
    </source>
</evidence>
<feature type="binding site" evidence="7">
    <location>
        <begin position="329"/>
        <end position="333"/>
    </location>
    <ligand>
        <name>FMN</name>
        <dbReference type="ChEBI" id="CHEBI:58210"/>
    </ligand>
</feature>
<feature type="binding site" evidence="7">
    <location>
        <position position="274"/>
    </location>
    <ligand>
        <name>FMN</name>
        <dbReference type="ChEBI" id="CHEBI:58210"/>
    </ligand>
</feature>
<evidence type="ECO:0000256" key="2">
    <source>
        <dbReference type="ARBA" id="ARBA00023002"/>
    </source>
</evidence>
<organism evidence="9 10">
    <name type="scientific">Exophiala mesophila</name>
    <name type="common">Black yeast-like fungus</name>
    <dbReference type="NCBI Taxonomy" id="212818"/>
    <lineage>
        <taxon>Eukaryota</taxon>
        <taxon>Fungi</taxon>
        <taxon>Dikarya</taxon>
        <taxon>Ascomycota</taxon>
        <taxon>Pezizomycotina</taxon>
        <taxon>Eurotiomycetes</taxon>
        <taxon>Chaetothyriomycetidae</taxon>
        <taxon>Chaetothyriales</taxon>
        <taxon>Herpotrichiellaceae</taxon>
        <taxon>Exophiala</taxon>
    </lineage>
</organism>
<dbReference type="InterPro" id="IPR000262">
    <property type="entry name" value="FMN-dep_DH"/>
</dbReference>
<evidence type="ECO:0000256" key="4">
    <source>
        <dbReference type="ARBA" id="ARBA00073420"/>
    </source>
</evidence>
<keyword evidence="7" id="KW-0288">FMN</keyword>
<evidence type="ECO:0000256" key="5">
    <source>
        <dbReference type="ARBA" id="ARBA00083297"/>
    </source>
</evidence>
<protein>
    <recommendedName>
        <fullName evidence="4">Oxidase FUB9</fullName>
    </recommendedName>
    <alternativeName>
        <fullName evidence="5">Fusaric acid biosynthesis protein 9</fullName>
    </alternativeName>
</protein>
<feature type="binding site" evidence="7">
    <location>
        <position position="298"/>
    </location>
    <ligand>
        <name>glyoxylate</name>
        <dbReference type="ChEBI" id="CHEBI:36655"/>
    </ligand>
</feature>
<dbReference type="Pfam" id="PF01070">
    <property type="entry name" value="FMN_dh"/>
    <property type="match status" value="1"/>
</dbReference>
<evidence type="ECO:0000313" key="9">
    <source>
        <dbReference type="EMBL" id="KIV96745.1"/>
    </source>
</evidence>
<dbReference type="EMBL" id="KN847520">
    <property type="protein sequence ID" value="KIV96745.1"/>
    <property type="molecule type" value="Genomic_DNA"/>
</dbReference>
<feature type="domain" description="FMN hydroxy acid dehydrogenase" evidence="8">
    <location>
        <begin position="15"/>
        <end position="403"/>
    </location>
</feature>
<evidence type="ECO:0000256" key="3">
    <source>
        <dbReference type="ARBA" id="ARBA00024042"/>
    </source>
</evidence>
<dbReference type="InterPro" id="IPR037396">
    <property type="entry name" value="FMN_HAD"/>
</dbReference>